<name>A0A7Y6Q3Q5_9HYPH</name>
<evidence type="ECO:0000313" key="2">
    <source>
        <dbReference type="Proteomes" id="UP000520198"/>
    </source>
</evidence>
<sequence>MKAAKTTDIAKTSADLVQQYRPLGLKAVLAAALQIKAKPAVKLKKQPA</sequence>
<dbReference type="EMBL" id="JABWDU010000001">
    <property type="protein sequence ID" value="NVD38305.1"/>
    <property type="molecule type" value="Genomic_DNA"/>
</dbReference>
<reference evidence="1 2" key="1">
    <citation type="submission" date="2020-06" db="EMBL/GenBank/DDBJ databases">
        <authorList>
            <person name="Grouzdev D.S."/>
        </authorList>
    </citation>
    <scope>NUCLEOTIDE SEQUENCE [LARGE SCALE GENOMIC DNA]</scope>
    <source>
        <strain evidence="1 2">HO-A22</strain>
    </source>
</reference>
<evidence type="ECO:0000313" key="1">
    <source>
        <dbReference type="EMBL" id="NVD38305.1"/>
    </source>
</evidence>
<gene>
    <name evidence="1" type="ORF">HT585_05520</name>
</gene>
<protein>
    <submittedName>
        <fullName evidence="1">Uncharacterized protein</fullName>
    </submittedName>
</protein>
<dbReference type="AlphaFoldDB" id="A0A7Y6Q3Q5"/>
<comment type="caution">
    <text evidence="1">The sequence shown here is derived from an EMBL/GenBank/DDBJ whole genome shotgun (WGS) entry which is preliminary data.</text>
</comment>
<organism evidence="1 2">
    <name type="scientific">Ensifer oleiphilus</name>
    <dbReference type="NCBI Taxonomy" id="2742698"/>
    <lineage>
        <taxon>Bacteria</taxon>
        <taxon>Pseudomonadati</taxon>
        <taxon>Pseudomonadota</taxon>
        <taxon>Alphaproteobacteria</taxon>
        <taxon>Hyphomicrobiales</taxon>
        <taxon>Rhizobiaceae</taxon>
        <taxon>Sinorhizobium/Ensifer group</taxon>
        <taxon>Ensifer</taxon>
    </lineage>
</organism>
<accession>A0A7Y6Q3Q5</accession>
<proteinExistence type="predicted"/>
<dbReference type="Proteomes" id="UP000520198">
    <property type="component" value="Unassembled WGS sequence"/>
</dbReference>
<keyword evidence="2" id="KW-1185">Reference proteome</keyword>